<reference evidence="3 4" key="1">
    <citation type="journal article" date="2021" name="Nat. Plants">
        <title>The Taxus genome provides insights into paclitaxel biosynthesis.</title>
        <authorList>
            <person name="Xiong X."/>
            <person name="Gou J."/>
            <person name="Liao Q."/>
            <person name="Li Y."/>
            <person name="Zhou Q."/>
            <person name="Bi G."/>
            <person name="Li C."/>
            <person name="Du R."/>
            <person name="Wang X."/>
            <person name="Sun T."/>
            <person name="Guo L."/>
            <person name="Liang H."/>
            <person name="Lu P."/>
            <person name="Wu Y."/>
            <person name="Zhang Z."/>
            <person name="Ro D.K."/>
            <person name="Shang Y."/>
            <person name="Huang S."/>
            <person name="Yan J."/>
        </authorList>
    </citation>
    <scope>NUCLEOTIDE SEQUENCE [LARGE SCALE GENOMIC DNA]</scope>
    <source>
        <strain evidence="3">Ta-2019</strain>
    </source>
</reference>
<accession>A0AA38FQ24</accession>
<evidence type="ECO:0000313" key="4">
    <source>
        <dbReference type="Proteomes" id="UP000824469"/>
    </source>
</evidence>
<comment type="caution">
    <text evidence="3">The sequence shown here is derived from an EMBL/GenBank/DDBJ whole genome shotgun (WGS) entry which is preliminary data.</text>
</comment>
<name>A0AA38FQ24_TAXCH</name>
<keyword evidence="4" id="KW-1185">Reference proteome</keyword>
<evidence type="ECO:0000256" key="1">
    <source>
        <dbReference type="SAM" id="Phobius"/>
    </source>
</evidence>
<organism evidence="3 4">
    <name type="scientific">Taxus chinensis</name>
    <name type="common">Chinese yew</name>
    <name type="synonym">Taxus wallichiana var. chinensis</name>
    <dbReference type="NCBI Taxonomy" id="29808"/>
    <lineage>
        <taxon>Eukaryota</taxon>
        <taxon>Viridiplantae</taxon>
        <taxon>Streptophyta</taxon>
        <taxon>Embryophyta</taxon>
        <taxon>Tracheophyta</taxon>
        <taxon>Spermatophyta</taxon>
        <taxon>Pinopsida</taxon>
        <taxon>Pinidae</taxon>
        <taxon>Conifers II</taxon>
        <taxon>Cupressales</taxon>
        <taxon>Taxaceae</taxon>
        <taxon>Taxus</taxon>
    </lineage>
</organism>
<keyword evidence="2" id="KW-0732">Signal</keyword>
<gene>
    <name evidence="3" type="ORF">KI387_036066</name>
</gene>
<protein>
    <submittedName>
        <fullName evidence="3">Uncharacterized protein</fullName>
    </submittedName>
</protein>
<evidence type="ECO:0000313" key="3">
    <source>
        <dbReference type="EMBL" id="KAH9308155.1"/>
    </source>
</evidence>
<proteinExistence type="predicted"/>
<dbReference type="AlphaFoldDB" id="A0AA38FQ24"/>
<feature type="signal peptide" evidence="2">
    <location>
        <begin position="1"/>
        <end position="23"/>
    </location>
</feature>
<feature type="transmembrane region" description="Helical" evidence="1">
    <location>
        <begin position="57"/>
        <end position="81"/>
    </location>
</feature>
<sequence length="294" mass="33192">MTLDNGLLKTLLLISVFFKGTSSRSNSNISSVKGIRRLIACPTLVSSLTLNKFGQEIFLSISFKLLIMTAPFLANLLWWWVSVPYVNKLNKKNPTINKGSSHDYLIMMMRRSAEPSMWYESYFTRAYLILRCTLSHHNHNRFRRVADMNDSHNLCELFKANSRPLTSIHCHGIITMGGQLKRIELASCTELMEDQEVWNTLKDNGVATFLERMSGYSATVSYSALATWSCGRVQIGNTSFTISTNAIASMTSLPASGVVYFKRPLQAELQDFIDKGEKPAKYLSSYVRESLLTP</sequence>
<keyword evidence="1" id="KW-0812">Transmembrane</keyword>
<dbReference type="EMBL" id="JAHRHJ020000007">
    <property type="protein sequence ID" value="KAH9308155.1"/>
    <property type="molecule type" value="Genomic_DNA"/>
</dbReference>
<feature type="chain" id="PRO_5041401177" evidence="2">
    <location>
        <begin position="24"/>
        <end position="294"/>
    </location>
</feature>
<keyword evidence="1" id="KW-0472">Membrane</keyword>
<keyword evidence="1" id="KW-1133">Transmembrane helix</keyword>
<dbReference type="Proteomes" id="UP000824469">
    <property type="component" value="Unassembled WGS sequence"/>
</dbReference>
<evidence type="ECO:0000256" key="2">
    <source>
        <dbReference type="SAM" id="SignalP"/>
    </source>
</evidence>